<accession>A0A0C3P8U3</accession>
<feature type="region of interest" description="Disordered" evidence="1">
    <location>
        <begin position="118"/>
        <end position="147"/>
    </location>
</feature>
<dbReference type="HOGENOM" id="CLU_1768858_0_0_1"/>
<reference evidence="2 3" key="1">
    <citation type="submission" date="2014-04" db="EMBL/GenBank/DDBJ databases">
        <authorList>
            <consortium name="DOE Joint Genome Institute"/>
            <person name="Kuo A."/>
            <person name="Kohler A."/>
            <person name="Costa M.D."/>
            <person name="Nagy L.G."/>
            <person name="Floudas D."/>
            <person name="Copeland A."/>
            <person name="Barry K.W."/>
            <person name="Cichocki N."/>
            <person name="Veneault-Fourrey C."/>
            <person name="LaButti K."/>
            <person name="Lindquist E.A."/>
            <person name="Lipzen A."/>
            <person name="Lundell T."/>
            <person name="Morin E."/>
            <person name="Murat C."/>
            <person name="Sun H."/>
            <person name="Tunlid A."/>
            <person name="Henrissat B."/>
            <person name="Grigoriev I.V."/>
            <person name="Hibbett D.S."/>
            <person name="Martin F."/>
            <person name="Nordberg H.P."/>
            <person name="Cantor M.N."/>
            <person name="Hua S.X."/>
        </authorList>
    </citation>
    <scope>NUCLEOTIDE SEQUENCE [LARGE SCALE GENOMIC DNA]</scope>
    <source>
        <strain evidence="2 3">Marx 270</strain>
    </source>
</reference>
<organism evidence="2 3">
    <name type="scientific">Pisolithus tinctorius Marx 270</name>
    <dbReference type="NCBI Taxonomy" id="870435"/>
    <lineage>
        <taxon>Eukaryota</taxon>
        <taxon>Fungi</taxon>
        <taxon>Dikarya</taxon>
        <taxon>Basidiomycota</taxon>
        <taxon>Agaricomycotina</taxon>
        <taxon>Agaricomycetes</taxon>
        <taxon>Agaricomycetidae</taxon>
        <taxon>Boletales</taxon>
        <taxon>Sclerodermatineae</taxon>
        <taxon>Pisolithaceae</taxon>
        <taxon>Pisolithus</taxon>
    </lineage>
</organism>
<evidence type="ECO:0000313" key="2">
    <source>
        <dbReference type="EMBL" id="KIO03909.1"/>
    </source>
</evidence>
<dbReference type="OrthoDB" id="2707927at2759"/>
<dbReference type="AlphaFoldDB" id="A0A0C3P8U3"/>
<sequence length="147" mass="16236">MQLSPFTSTDRTETDMYPDIDNAAHSNNASQLRDVLITPFFIRSVEWRTLHRQYDELRKLVLVVKRMGKGKKLGGSEQKMIQKVGSEAQLKDATSPSDLRVPGTAVRIGAENRFQIAIGGGSNHDPKPGGDDNLGAEITRLSEEEAN</sequence>
<evidence type="ECO:0000313" key="3">
    <source>
        <dbReference type="Proteomes" id="UP000054217"/>
    </source>
</evidence>
<proteinExistence type="predicted"/>
<dbReference type="InParanoid" id="A0A0C3P8U3"/>
<name>A0A0C3P8U3_PISTI</name>
<keyword evidence="3" id="KW-1185">Reference proteome</keyword>
<feature type="region of interest" description="Disordered" evidence="1">
    <location>
        <begin position="1"/>
        <end position="24"/>
    </location>
</feature>
<reference evidence="3" key="2">
    <citation type="submission" date="2015-01" db="EMBL/GenBank/DDBJ databases">
        <title>Evolutionary Origins and Diversification of the Mycorrhizal Mutualists.</title>
        <authorList>
            <consortium name="DOE Joint Genome Institute"/>
            <consortium name="Mycorrhizal Genomics Consortium"/>
            <person name="Kohler A."/>
            <person name="Kuo A."/>
            <person name="Nagy L.G."/>
            <person name="Floudas D."/>
            <person name="Copeland A."/>
            <person name="Barry K.W."/>
            <person name="Cichocki N."/>
            <person name="Veneault-Fourrey C."/>
            <person name="LaButti K."/>
            <person name="Lindquist E.A."/>
            <person name="Lipzen A."/>
            <person name="Lundell T."/>
            <person name="Morin E."/>
            <person name="Murat C."/>
            <person name="Riley R."/>
            <person name="Ohm R."/>
            <person name="Sun H."/>
            <person name="Tunlid A."/>
            <person name="Henrissat B."/>
            <person name="Grigoriev I.V."/>
            <person name="Hibbett D.S."/>
            <person name="Martin F."/>
        </authorList>
    </citation>
    <scope>NUCLEOTIDE SEQUENCE [LARGE SCALE GENOMIC DNA]</scope>
    <source>
        <strain evidence="3">Marx 270</strain>
    </source>
</reference>
<protein>
    <submittedName>
        <fullName evidence="2">Uncharacterized protein</fullName>
    </submittedName>
</protein>
<dbReference type="Proteomes" id="UP000054217">
    <property type="component" value="Unassembled WGS sequence"/>
</dbReference>
<evidence type="ECO:0000256" key="1">
    <source>
        <dbReference type="SAM" id="MobiDB-lite"/>
    </source>
</evidence>
<gene>
    <name evidence="2" type="ORF">M404DRAFT_610445</name>
</gene>
<dbReference type="EMBL" id="KN831974">
    <property type="protein sequence ID" value="KIO03909.1"/>
    <property type="molecule type" value="Genomic_DNA"/>
</dbReference>